<comment type="caution">
    <text evidence="4">The sequence shown here is derived from an EMBL/GenBank/DDBJ whole genome shotgun (WGS) entry which is preliminary data.</text>
</comment>
<dbReference type="CDD" id="cd05300">
    <property type="entry name" value="2-Hacid_dh_1"/>
    <property type="match status" value="1"/>
</dbReference>
<name>A0A939C2U7_9ACTN</name>
<dbReference type="RefSeq" id="WP_205256515.1">
    <property type="nucleotide sequence ID" value="NZ_BAAAPV010000001.1"/>
</dbReference>
<keyword evidence="5" id="KW-1185">Reference proteome</keyword>
<reference evidence="4" key="1">
    <citation type="submission" date="2021-01" db="EMBL/GenBank/DDBJ databases">
        <title>KCTC 19127 draft genome.</title>
        <authorList>
            <person name="An D."/>
        </authorList>
    </citation>
    <scope>NUCLEOTIDE SEQUENCE</scope>
    <source>
        <strain evidence="4">KCTC 19127</strain>
    </source>
</reference>
<dbReference type="InterPro" id="IPR006140">
    <property type="entry name" value="D-isomer_DH_NAD-bd"/>
</dbReference>
<dbReference type="PANTHER" id="PTHR43333:SF1">
    <property type="entry name" value="D-ISOMER SPECIFIC 2-HYDROXYACID DEHYDROGENASE NAD-BINDING DOMAIN-CONTAINING PROTEIN"/>
    <property type="match status" value="1"/>
</dbReference>
<evidence type="ECO:0000313" key="4">
    <source>
        <dbReference type="EMBL" id="MBM9476401.1"/>
    </source>
</evidence>
<dbReference type="PANTHER" id="PTHR43333">
    <property type="entry name" value="2-HACID_DH_C DOMAIN-CONTAINING PROTEIN"/>
    <property type="match status" value="1"/>
</dbReference>
<dbReference type="GO" id="GO:0051287">
    <property type="term" value="F:NAD binding"/>
    <property type="evidence" value="ECO:0007669"/>
    <property type="project" value="InterPro"/>
</dbReference>
<dbReference type="EMBL" id="JAERWL010000007">
    <property type="protein sequence ID" value="MBM9476401.1"/>
    <property type="molecule type" value="Genomic_DNA"/>
</dbReference>
<dbReference type="SUPFAM" id="SSF52283">
    <property type="entry name" value="Formate/glycerate dehydrogenase catalytic domain-like"/>
    <property type="match status" value="1"/>
</dbReference>
<keyword evidence="1" id="KW-0560">Oxidoreductase</keyword>
<dbReference type="PROSITE" id="PS00671">
    <property type="entry name" value="D_2_HYDROXYACID_DH_3"/>
    <property type="match status" value="1"/>
</dbReference>
<dbReference type="SUPFAM" id="SSF51735">
    <property type="entry name" value="NAD(P)-binding Rossmann-fold domains"/>
    <property type="match status" value="1"/>
</dbReference>
<evidence type="ECO:0000256" key="2">
    <source>
        <dbReference type="ARBA" id="ARBA00023027"/>
    </source>
</evidence>
<evidence type="ECO:0000256" key="1">
    <source>
        <dbReference type="ARBA" id="ARBA00023002"/>
    </source>
</evidence>
<organism evidence="4 5">
    <name type="scientific">Nakamurella flavida</name>
    <dbReference type="NCBI Taxonomy" id="363630"/>
    <lineage>
        <taxon>Bacteria</taxon>
        <taxon>Bacillati</taxon>
        <taxon>Actinomycetota</taxon>
        <taxon>Actinomycetes</taxon>
        <taxon>Nakamurellales</taxon>
        <taxon>Nakamurellaceae</taxon>
        <taxon>Nakamurella</taxon>
    </lineage>
</organism>
<protein>
    <submittedName>
        <fullName evidence="4">D-2-hydroxyacid dehydrogenase</fullName>
    </submittedName>
</protein>
<sequence length="352" mass="37988">MTTTTTATAAGAPTDGTPRTISRVLATVPYRPDELDQLRAAFAPATLIHCASTDTEAIAEALETVDVAVLEGDLDDRFVVAPHLRWVHCDHAGLNKSARPDVFARGLLVTGSAGRSAPALAQHGFYFALSLTYEAQRMFQMQAQHVWRGIPGYVDKVGLWGKTLGVVGLGHTGREMAALGRAFGMRVIAYRRSTTPVPENVDVLLCADRDDSIDPLVEEADVIMLATPLTDDTFHLFAAPQFERMKSTALIVNMARGPVIDEDALLVALQTGQIGGAGLDVFATEPLPADSPLWDAPNIVLTPHATPRMPDKTQRSIDTIVENARRYRAGLPMLNAISEKDVFTHTAVTTAR</sequence>
<proteinExistence type="predicted"/>
<keyword evidence="2" id="KW-0520">NAD</keyword>
<feature type="domain" description="D-isomer specific 2-hydroxyacid dehydrogenase NAD-binding" evidence="3">
    <location>
        <begin position="127"/>
        <end position="305"/>
    </location>
</feature>
<dbReference type="Pfam" id="PF02826">
    <property type="entry name" value="2-Hacid_dh_C"/>
    <property type="match status" value="1"/>
</dbReference>
<dbReference type="AlphaFoldDB" id="A0A939C2U7"/>
<evidence type="ECO:0000259" key="3">
    <source>
        <dbReference type="Pfam" id="PF02826"/>
    </source>
</evidence>
<evidence type="ECO:0000313" key="5">
    <source>
        <dbReference type="Proteomes" id="UP000663801"/>
    </source>
</evidence>
<dbReference type="Gene3D" id="3.40.50.720">
    <property type="entry name" value="NAD(P)-binding Rossmann-like Domain"/>
    <property type="match status" value="2"/>
</dbReference>
<dbReference type="GO" id="GO:0016616">
    <property type="term" value="F:oxidoreductase activity, acting on the CH-OH group of donors, NAD or NADP as acceptor"/>
    <property type="evidence" value="ECO:0007669"/>
    <property type="project" value="UniProtKB-ARBA"/>
</dbReference>
<gene>
    <name evidence="4" type="ORF">JL107_08110</name>
</gene>
<dbReference type="InterPro" id="IPR036291">
    <property type="entry name" value="NAD(P)-bd_dom_sf"/>
</dbReference>
<dbReference type="Proteomes" id="UP000663801">
    <property type="component" value="Unassembled WGS sequence"/>
</dbReference>
<dbReference type="InterPro" id="IPR029753">
    <property type="entry name" value="D-isomer_DH_CS"/>
</dbReference>
<accession>A0A939C2U7</accession>